<evidence type="ECO:0000256" key="1">
    <source>
        <dbReference type="ARBA" id="ARBA00022729"/>
    </source>
</evidence>
<evidence type="ECO:0000313" key="5">
    <source>
        <dbReference type="Proteomes" id="UP001155587"/>
    </source>
</evidence>
<reference evidence="4" key="1">
    <citation type="submission" date="2022-02" db="EMBL/GenBank/DDBJ databases">
        <title>Vibrio sp. nov, a new bacterium isolated from seawater.</title>
        <authorList>
            <person name="Yuan Y."/>
        </authorList>
    </citation>
    <scope>NUCLEOTIDE SEQUENCE</scope>
    <source>
        <strain evidence="4">ZSDZ65</strain>
    </source>
</reference>
<organism evidence="4 5">
    <name type="scientific">Vibrio qingdaonensis</name>
    <dbReference type="NCBI Taxonomy" id="2829491"/>
    <lineage>
        <taxon>Bacteria</taxon>
        <taxon>Pseudomonadati</taxon>
        <taxon>Pseudomonadota</taxon>
        <taxon>Gammaproteobacteria</taxon>
        <taxon>Vibrionales</taxon>
        <taxon>Vibrionaceae</taxon>
        <taxon>Vibrio</taxon>
    </lineage>
</organism>
<dbReference type="EMBL" id="JAKRRY010000005">
    <property type="protein sequence ID" value="MCW8345598.1"/>
    <property type="molecule type" value="Genomic_DNA"/>
</dbReference>
<dbReference type="InterPro" id="IPR025079">
    <property type="entry name" value="DUF3943"/>
</dbReference>
<name>A0A9X3CLH2_9VIBR</name>
<dbReference type="Pfam" id="PF13505">
    <property type="entry name" value="OMP_b-brl"/>
    <property type="match status" value="1"/>
</dbReference>
<proteinExistence type="predicted"/>
<dbReference type="InterPro" id="IPR027385">
    <property type="entry name" value="Beta-barrel_OMP"/>
</dbReference>
<dbReference type="Gene3D" id="2.40.160.20">
    <property type="match status" value="1"/>
</dbReference>
<dbReference type="SUPFAM" id="SSF56925">
    <property type="entry name" value="OMPA-like"/>
    <property type="match status" value="1"/>
</dbReference>
<dbReference type="RefSeq" id="WP_265674007.1">
    <property type="nucleotide sequence ID" value="NZ_JAKRRY010000005.1"/>
</dbReference>
<keyword evidence="1" id="KW-0732">Signal</keyword>
<keyword evidence="5" id="KW-1185">Reference proteome</keyword>
<sequence>MNVYPLPISTSPRATTPKSGVRLSVIALTLMGVFAPLANATEQIDVNTDTSALTQEDLLKQAVAAEEPLSHQALTAQQYRTWNELGYRSISTNSSFEELRQNETTVEQVSFYDSPYQVSLFNPQNGEDSERLWSQTKSIFAYGVGVAGVLALMPESITNWEKDDVQLMNKWWDNVQSGPVWDRDDHVINYIGHPYFGGVYYQAARKSGYRQWDAFMYSTLMSTFYWEYGIEAFAEVPSIQDLVVTPTLGWVYGEWAFNKEKEIRLGGGTVWGSDALGSTALFFLDPVDSLGRGVNNVAGREIVKAGTGFVGAHSNVLRNGEVETKYQVQVQYAFGAGETDDSLKRRQKKNYHQYTDDPVTYGIVGLSAGFAYPQLDKERNLKNDFAPAFTLGLYFTEQFSTRLGYMQGNYESTVSNQKHVYENYSLDFQYYLLPGSPVKPYLNAGVGEAMLDKDRDTKKLQWNIGTGVHYSINANWSLQADWKYAYHRNSGARDHIMGSRLIYRFGEGNKYI</sequence>
<evidence type="ECO:0000259" key="2">
    <source>
        <dbReference type="Pfam" id="PF13084"/>
    </source>
</evidence>
<feature type="domain" description="Outer membrane protein beta-barrel" evidence="3">
    <location>
        <begin position="361"/>
        <end position="505"/>
    </location>
</feature>
<dbReference type="Proteomes" id="UP001155587">
    <property type="component" value="Unassembled WGS sequence"/>
</dbReference>
<comment type="caution">
    <text evidence="4">The sequence shown here is derived from an EMBL/GenBank/DDBJ whole genome shotgun (WGS) entry which is preliminary data.</text>
</comment>
<accession>A0A9X3CLH2</accession>
<dbReference type="Pfam" id="PF13084">
    <property type="entry name" value="DUF3943"/>
    <property type="match status" value="1"/>
</dbReference>
<gene>
    <name evidence="4" type="ORF">MD535_06190</name>
</gene>
<evidence type="ECO:0000313" key="4">
    <source>
        <dbReference type="EMBL" id="MCW8345598.1"/>
    </source>
</evidence>
<feature type="domain" description="DUF3943" evidence="2">
    <location>
        <begin position="178"/>
        <end position="287"/>
    </location>
</feature>
<dbReference type="InterPro" id="IPR011250">
    <property type="entry name" value="OMP/PagP_B-barrel"/>
</dbReference>
<protein>
    <submittedName>
        <fullName evidence="4">DUF3943 domain-containing protein</fullName>
    </submittedName>
</protein>
<evidence type="ECO:0000259" key="3">
    <source>
        <dbReference type="Pfam" id="PF13505"/>
    </source>
</evidence>
<dbReference type="AlphaFoldDB" id="A0A9X3CLH2"/>